<dbReference type="InterPro" id="IPR020013">
    <property type="entry name" value="Flagellar_FlgE/F/G"/>
</dbReference>
<dbReference type="InterPro" id="IPR011491">
    <property type="entry name" value="FlgE_D2"/>
</dbReference>
<gene>
    <name evidence="10" type="ORF">F3K53_10615</name>
</gene>
<sequence length="438" mass="45651">MSFTNGLSGINAANKQLDVAGNNIANVATTGFKSSRAEFADVYSTTLLGTVSSAIGRGVRLANVSQQFNQGDLKNTGNALDLSIRGSGFFVLGDNGSLSYSRAGAFKVNAENVVVDNTGHRLQGYGADLNGNIAKGALADLKIDKSHLAPHATTRVEQTVNLNSAQRLPSVATFNPADPNSYNHMVATPVYDSQGNRHAMEQYYVKLPLANSWTVHTFIDGRSPADPVQQPPVGLKADLTFNANGTLSSLTAGTGWSKTGNTLTLTGWRPGVMNNASGHPPSWSLNGARGAVPGIALDFGKTTSFAAASTHTAPAQDGYPSGQISGLTIDATGIMNANFSNGQTKAIGQVALASFTNEQGLQPAGGTRWKETFASGLPGIDAPGAGSAGVIVSNSLEASNVDLTNELVNLIQAQRNYQANAKTLTTQNKLLQTVIQMK</sequence>
<evidence type="ECO:0000259" key="7">
    <source>
        <dbReference type="Pfam" id="PF06429"/>
    </source>
</evidence>
<dbReference type="PANTHER" id="PTHR30435:SF1">
    <property type="entry name" value="FLAGELLAR HOOK PROTEIN FLGE"/>
    <property type="match status" value="1"/>
</dbReference>
<dbReference type="Pfam" id="PF00460">
    <property type="entry name" value="Flg_bb_rod"/>
    <property type="match status" value="1"/>
</dbReference>
<keyword evidence="4 5" id="KW-0975">Bacterial flagellum</keyword>
<feature type="domain" description="Flagellar basal body rod protein N-terminal" evidence="6">
    <location>
        <begin position="5"/>
        <end position="33"/>
    </location>
</feature>
<dbReference type="NCBIfam" id="NF004238">
    <property type="entry name" value="PRK05682.1-1"/>
    <property type="match status" value="1"/>
</dbReference>
<proteinExistence type="inferred from homology"/>
<organism evidence="10 11">
    <name type="scientific">Pseudomonas veronii</name>
    <dbReference type="NCBI Taxonomy" id="76761"/>
    <lineage>
        <taxon>Bacteria</taxon>
        <taxon>Pseudomonadati</taxon>
        <taxon>Pseudomonadota</taxon>
        <taxon>Gammaproteobacteria</taxon>
        <taxon>Pseudomonadales</taxon>
        <taxon>Pseudomonadaceae</taxon>
        <taxon>Pseudomonas</taxon>
    </lineage>
</organism>
<dbReference type="InterPro" id="IPR053967">
    <property type="entry name" value="LlgE_F_G-like_D1"/>
</dbReference>
<dbReference type="NCBIfam" id="TIGR03506">
    <property type="entry name" value="FlgEFG_subfam"/>
    <property type="match status" value="1"/>
</dbReference>
<feature type="domain" description="Flagellar hook protein FlgE/F/G-like D1" evidence="9">
    <location>
        <begin position="84"/>
        <end position="132"/>
    </location>
</feature>
<dbReference type="GO" id="GO:0009425">
    <property type="term" value="C:bacterial-type flagellum basal body"/>
    <property type="evidence" value="ECO:0007669"/>
    <property type="project" value="UniProtKB-SubCell"/>
</dbReference>
<dbReference type="Pfam" id="PF06429">
    <property type="entry name" value="Flg_bbr_C"/>
    <property type="match status" value="1"/>
</dbReference>
<dbReference type="GO" id="GO:0009424">
    <property type="term" value="C:bacterial-type flagellum hook"/>
    <property type="evidence" value="ECO:0007669"/>
    <property type="project" value="TreeGrafter"/>
</dbReference>
<evidence type="ECO:0000256" key="5">
    <source>
        <dbReference type="RuleBase" id="RU362116"/>
    </source>
</evidence>
<accession>A0A5M8F8V7</accession>
<reference evidence="10 11" key="1">
    <citation type="submission" date="2019-09" db="EMBL/GenBank/DDBJ databases">
        <title>Genomic sequencing of 4 copper resistant soil isolates.</title>
        <authorList>
            <person name="Havryliuk O."/>
        </authorList>
    </citation>
    <scope>NUCLEOTIDE SEQUENCE [LARGE SCALE GENOMIC DNA]</scope>
    <source>
        <strain evidence="10 11">UKR4</strain>
    </source>
</reference>
<dbReference type="Pfam" id="PF22692">
    <property type="entry name" value="LlgE_F_G_D1"/>
    <property type="match status" value="1"/>
</dbReference>
<dbReference type="RefSeq" id="WP_150055251.1">
    <property type="nucleotide sequence ID" value="NZ_VWXT01000141.1"/>
</dbReference>
<comment type="caution">
    <text evidence="10">The sequence shown here is derived from an EMBL/GenBank/DDBJ whole genome shotgun (WGS) entry which is preliminary data.</text>
</comment>
<evidence type="ECO:0000256" key="1">
    <source>
        <dbReference type="ARBA" id="ARBA00004117"/>
    </source>
</evidence>
<dbReference type="Gene3D" id="2.60.98.20">
    <property type="entry name" value="Flagellar hook protein FlgE"/>
    <property type="match status" value="1"/>
</dbReference>
<dbReference type="EMBL" id="VWXT01000141">
    <property type="protein sequence ID" value="KAA6181313.1"/>
    <property type="molecule type" value="Genomic_DNA"/>
</dbReference>
<dbReference type="GO" id="GO:0071978">
    <property type="term" value="P:bacterial-type flagellum-dependent swarming motility"/>
    <property type="evidence" value="ECO:0007669"/>
    <property type="project" value="TreeGrafter"/>
</dbReference>
<evidence type="ECO:0000259" key="6">
    <source>
        <dbReference type="Pfam" id="PF00460"/>
    </source>
</evidence>
<evidence type="ECO:0000256" key="4">
    <source>
        <dbReference type="ARBA" id="ARBA00023143"/>
    </source>
</evidence>
<protein>
    <recommendedName>
        <fullName evidence="3 5">Flagellar hook protein FlgE</fullName>
    </recommendedName>
</protein>
<evidence type="ECO:0000256" key="2">
    <source>
        <dbReference type="ARBA" id="ARBA00009677"/>
    </source>
</evidence>
<evidence type="ECO:0000259" key="8">
    <source>
        <dbReference type="Pfam" id="PF07559"/>
    </source>
</evidence>
<evidence type="ECO:0000313" key="10">
    <source>
        <dbReference type="EMBL" id="KAA6181313.1"/>
    </source>
</evidence>
<dbReference type="PROSITE" id="PS00588">
    <property type="entry name" value="FLAGELLA_BB_ROD"/>
    <property type="match status" value="1"/>
</dbReference>
<dbReference type="InterPro" id="IPR001444">
    <property type="entry name" value="Flag_bb_rod_N"/>
</dbReference>
<comment type="subcellular location">
    <subcellularLocation>
        <location evidence="1 5">Bacterial flagellum basal body</location>
    </subcellularLocation>
</comment>
<dbReference type="InterPro" id="IPR019776">
    <property type="entry name" value="Flagellar_basal_body_rod_CS"/>
</dbReference>
<dbReference type="SUPFAM" id="SSF117143">
    <property type="entry name" value="Flagellar hook protein flgE"/>
    <property type="match status" value="1"/>
</dbReference>
<name>A0A5M8F8V7_PSEVE</name>
<feature type="domain" description="Flagellar hook protein FlgE D2" evidence="8">
    <location>
        <begin position="161"/>
        <end position="319"/>
    </location>
</feature>
<dbReference type="Pfam" id="PF07559">
    <property type="entry name" value="FlgE_D2"/>
    <property type="match status" value="1"/>
</dbReference>
<dbReference type="PANTHER" id="PTHR30435">
    <property type="entry name" value="FLAGELLAR PROTEIN"/>
    <property type="match status" value="1"/>
</dbReference>
<dbReference type="Proteomes" id="UP000323909">
    <property type="component" value="Unassembled WGS sequence"/>
</dbReference>
<evidence type="ECO:0000256" key="3">
    <source>
        <dbReference type="ARBA" id="ARBA00019015"/>
    </source>
</evidence>
<comment type="similarity">
    <text evidence="2 5">Belongs to the flagella basal body rod proteins family.</text>
</comment>
<comment type="function">
    <text evidence="5">A flexible structure which links the flagellar filament to the drive apparatus in the basal body.</text>
</comment>
<dbReference type="InterPro" id="IPR037925">
    <property type="entry name" value="FlgE/F/G-like"/>
</dbReference>
<keyword evidence="10" id="KW-0966">Cell projection</keyword>
<keyword evidence="10" id="KW-0282">Flagellum</keyword>
<keyword evidence="10" id="KW-0969">Cilium</keyword>
<dbReference type="InterPro" id="IPR010930">
    <property type="entry name" value="Flg_bb/hook_C_dom"/>
</dbReference>
<feature type="domain" description="Flagellar basal-body/hook protein C-terminal" evidence="7">
    <location>
        <begin position="393"/>
        <end position="437"/>
    </location>
</feature>
<evidence type="ECO:0000313" key="11">
    <source>
        <dbReference type="Proteomes" id="UP000323909"/>
    </source>
</evidence>
<dbReference type="GO" id="GO:0005829">
    <property type="term" value="C:cytosol"/>
    <property type="evidence" value="ECO:0007669"/>
    <property type="project" value="TreeGrafter"/>
</dbReference>
<dbReference type="AlphaFoldDB" id="A0A5M8F8V7"/>
<evidence type="ECO:0000259" key="9">
    <source>
        <dbReference type="Pfam" id="PF22692"/>
    </source>
</evidence>
<dbReference type="InterPro" id="IPR037058">
    <property type="entry name" value="Falgellar_hook_FlgE_sf"/>
</dbReference>